<keyword evidence="2" id="KW-1185">Reference proteome</keyword>
<accession>A0AAN9MHG5</accession>
<name>A0AAN9MHG5_PHACN</name>
<dbReference type="Proteomes" id="UP001374584">
    <property type="component" value="Unassembled WGS sequence"/>
</dbReference>
<dbReference type="EMBL" id="JAYMYR010000007">
    <property type="protein sequence ID" value="KAK7352108.1"/>
    <property type="molecule type" value="Genomic_DNA"/>
</dbReference>
<reference evidence="1 2" key="1">
    <citation type="submission" date="2024-01" db="EMBL/GenBank/DDBJ databases">
        <title>The genomes of 5 underutilized Papilionoideae crops provide insights into root nodulation and disease resistanc.</title>
        <authorList>
            <person name="Jiang F."/>
        </authorList>
    </citation>
    <scope>NUCLEOTIDE SEQUENCE [LARGE SCALE GENOMIC DNA]</scope>
    <source>
        <strain evidence="1">JINMINGXINNONG_FW02</strain>
        <tissue evidence="1">Leaves</tissue>
    </source>
</reference>
<evidence type="ECO:0000313" key="1">
    <source>
        <dbReference type="EMBL" id="KAK7352108.1"/>
    </source>
</evidence>
<proteinExistence type="predicted"/>
<dbReference type="AlphaFoldDB" id="A0AAN9MHG5"/>
<evidence type="ECO:0000313" key="2">
    <source>
        <dbReference type="Proteomes" id="UP001374584"/>
    </source>
</evidence>
<protein>
    <submittedName>
        <fullName evidence="1">Uncharacterized protein</fullName>
    </submittedName>
</protein>
<organism evidence="1 2">
    <name type="scientific">Phaseolus coccineus</name>
    <name type="common">Scarlet runner bean</name>
    <name type="synonym">Phaseolus multiflorus</name>
    <dbReference type="NCBI Taxonomy" id="3886"/>
    <lineage>
        <taxon>Eukaryota</taxon>
        <taxon>Viridiplantae</taxon>
        <taxon>Streptophyta</taxon>
        <taxon>Embryophyta</taxon>
        <taxon>Tracheophyta</taxon>
        <taxon>Spermatophyta</taxon>
        <taxon>Magnoliopsida</taxon>
        <taxon>eudicotyledons</taxon>
        <taxon>Gunneridae</taxon>
        <taxon>Pentapetalae</taxon>
        <taxon>rosids</taxon>
        <taxon>fabids</taxon>
        <taxon>Fabales</taxon>
        <taxon>Fabaceae</taxon>
        <taxon>Papilionoideae</taxon>
        <taxon>50 kb inversion clade</taxon>
        <taxon>NPAAA clade</taxon>
        <taxon>indigoferoid/millettioid clade</taxon>
        <taxon>Phaseoleae</taxon>
        <taxon>Phaseolus</taxon>
    </lineage>
</organism>
<sequence length="91" mass="10891">MVINYLYSSMILLNYIRHVEERLALQIELLNLLRIKKGRIQKLRKHYYEVWRAGYWSDSAKSSSCSQSKERLHDVQNSLLDTLLPYTPYID</sequence>
<gene>
    <name evidence="1" type="ORF">VNO80_17525</name>
</gene>
<comment type="caution">
    <text evidence="1">The sequence shown here is derived from an EMBL/GenBank/DDBJ whole genome shotgun (WGS) entry which is preliminary data.</text>
</comment>